<evidence type="ECO:0000256" key="1">
    <source>
        <dbReference type="SAM" id="MobiDB-lite"/>
    </source>
</evidence>
<reference evidence="5" key="1">
    <citation type="submission" date="2017-02" db="UniProtKB">
        <authorList>
            <consortium name="WormBaseParasite"/>
        </authorList>
    </citation>
    <scope>IDENTIFICATION</scope>
</reference>
<accession>A0A0N5CMS3</accession>
<name>A0A0N5CMS3_THECL</name>
<sequence length="327" mass="37742">MVSRRNGFVLFPTFFFAIVTSKHLSFPTHQHHYAYHYPQLRSQLRLQSQPQSYPHLRLPHSVPKNEAAYFHVTVKEDSAIMSAVPGIHFWTVTAASQHDLIRRSVRSASWHHQSKRRQASLSTSVNASTSSSVPRLMKKADTSQIEKEWKTLKKKRKRLRELRQEVRKLSSHLRIKHIFLKDDEIIGDRLGKHVGKETHTRWRKQMTYRVKSIMKRLKRLENKMKTGRSMTKIKRLHSSISQSKNGESGGICFSHKDCKPGLCCHISSSNTNSTSVPKISTCHQYMLVQGESCKDSCQCEARLHCFRSENDQKSGKSVIKSKNDPVK</sequence>
<dbReference type="OrthoDB" id="5858987at2759"/>
<proteinExistence type="predicted"/>
<evidence type="ECO:0000256" key="2">
    <source>
        <dbReference type="SAM" id="SignalP"/>
    </source>
</evidence>
<keyword evidence="2" id="KW-0732">Signal</keyword>
<dbReference type="WBParaSite" id="TCLT_0000146101-mRNA-1">
    <property type="protein sequence ID" value="TCLT_0000146101-mRNA-1"/>
    <property type="gene ID" value="TCLT_0000146101"/>
</dbReference>
<feature type="chain" id="PRO_5043126299" evidence="2">
    <location>
        <begin position="22"/>
        <end position="327"/>
    </location>
</feature>
<evidence type="ECO:0000313" key="3">
    <source>
        <dbReference type="EMBL" id="VDM96921.1"/>
    </source>
</evidence>
<evidence type="ECO:0000313" key="5">
    <source>
        <dbReference type="WBParaSite" id="TCLT_0000146101-mRNA-1"/>
    </source>
</evidence>
<dbReference type="Proteomes" id="UP000276776">
    <property type="component" value="Unassembled WGS sequence"/>
</dbReference>
<gene>
    <name evidence="3" type="ORF">TCLT_LOCUS1462</name>
</gene>
<dbReference type="EMBL" id="UYYF01000190">
    <property type="protein sequence ID" value="VDM96921.1"/>
    <property type="molecule type" value="Genomic_DNA"/>
</dbReference>
<protein>
    <submittedName>
        <fullName evidence="5">AWS domain-containing protein</fullName>
    </submittedName>
</protein>
<feature type="signal peptide" evidence="2">
    <location>
        <begin position="1"/>
        <end position="21"/>
    </location>
</feature>
<reference evidence="3 4" key="2">
    <citation type="submission" date="2018-11" db="EMBL/GenBank/DDBJ databases">
        <authorList>
            <consortium name="Pathogen Informatics"/>
        </authorList>
    </citation>
    <scope>NUCLEOTIDE SEQUENCE [LARGE SCALE GENOMIC DNA]</scope>
</reference>
<evidence type="ECO:0000313" key="4">
    <source>
        <dbReference type="Proteomes" id="UP000276776"/>
    </source>
</evidence>
<keyword evidence="4" id="KW-1185">Reference proteome</keyword>
<organism evidence="5">
    <name type="scientific">Thelazia callipaeda</name>
    <name type="common">Oriental eyeworm</name>
    <name type="synonym">Parasitic nematode</name>
    <dbReference type="NCBI Taxonomy" id="103827"/>
    <lineage>
        <taxon>Eukaryota</taxon>
        <taxon>Metazoa</taxon>
        <taxon>Ecdysozoa</taxon>
        <taxon>Nematoda</taxon>
        <taxon>Chromadorea</taxon>
        <taxon>Rhabditida</taxon>
        <taxon>Spirurina</taxon>
        <taxon>Spiruromorpha</taxon>
        <taxon>Thelazioidea</taxon>
        <taxon>Thelaziidae</taxon>
        <taxon>Thelazia</taxon>
    </lineage>
</organism>
<feature type="compositionally biased region" description="Low complexity" evidence="1">
    <location>
        <begin position="119"/>
        <end position="133"/>
    </location>
</feature>
<dbReference type="AlphaFoldDB" id="A0A0N5CMS3"/>
<feature type="region of interest" description="Disordered" evidence="1">
    <location>
        <begin position="107"/>
        <end position="139"/>
    </location>
</feature>